<evidence type="ECO:0000313" key="3">
    <source>
        <dbReference type="EMBL" id="KWX70913.1"/>
    </source>
</evidence>
<dbReference type="Gene3D" id="1.50.10.20">
    <property type="match status" value="1"/>
</dbReference>
<keyword evidence="4" id="KW-1185">Reference proteome</keyword>
<organism evidence="3 4">
    <name type="scientific">Paenibacillus riograndensis</name>
    <dbReference type="NCBI Taxonomy" id="483937"/>
    <lineage>
        <taxon>Bacteria</taxon>
        <taxon>Bacillati</taxon>
        <taxon>Bacillota</taxon>
        <taxon>Bacilli</taxon>
        <taxon>Bacillales</taxon>
        <taxon>Paenibacillaceae</taxon>
        <taxon>Paenibacillus</taxon>
        <taxon>Paenibacillus sonchi group</taxon>
    </lineage>
</organism>
<dbReference type="SUPFAM" id="SSF48239">
    <property type="entry name" value="Terpenoid cyclases/Protein prenyltransferases"/>
    <property type="match status" value="1"/>
</dbReference>
<feature type="domain" description="SLH" evidence="2">
    <location>
        <begin position="590"/>
        <end position="652"/>
    </location>
</feature>
<evidence type="ECO:0000259" key="2">
    <source>
        <dbReference type="PROSITE" id="PS51272"/>
    </source>
</evidence>
<protein>
    <recommendedName>
        <fullName evidence="2">SLH domain-containing protein</fullName>
    </recommendedName>
</protein>
<gene>
    <name evidence="3" type="ORF">AMQ84_28150</name>
</gene>
<dbReference type="CDD" id="cd00688">
    <property type="entry name" value="ISOPREN_C2_like"/>
    <property type="match status" value="1"/>
</dbReference>
<dbReference type="RefSeq" id="WP_060863095.1">
    <property type="nucleotide sequence ID" value="NZ_LIRB01000147.1"/>
</dbReference>
<sequence>MVRKRLGHILTKSTLVALCLLLVLLNGTVMAEPAAGKKTTAVFTADMQRALEGVQGILLSRQPFPDEAAPGFAKNGASLPKGYLEQTADKILAQRGKFAKVTDLTRTALAYSAAGGSINNIAGIDLYPFLMNHSGIDTEGAAAVAAAYVTSNNSYSESLERTNRYPDMLFNQLLKMQLADGSWSLAGQAQGDPSATAWVLTALAPQLGSEQTAEPVQSALLWLKGKQQPDGGFDGKTTTTAQVVVALSSLGMDAADFAAEGGTSVLDHLLSRKLPDGGFAQTAGGGADIQAAAQAYLALTSYKLLSKQAGLLYSGLHQADKGQAAIYIEGPGSTLAAGYVPSGDALKAATAFLQNKGLSYKLNTDSARPAFTAIEGIQNGRYNGKGEWRLAVFNGSSWLYAHKSMGRLTLGDRDQLLVYYADHMELVDGIQSEWKLKNGQKMNGFPAANTPFDLYIKKADGELGGLPAWGVTVALQGISKTADSAGKVSFTGMKPGVYPVEITKYRKDAAPGIVKRTVALHIAAPELDTFTDAKQVAVWARSDMAAALSNGYIQGVSASGNVLAPKQKLTRAEFLTLLLRLLREFPEDKAVSGFPDVKPGKWYSGTVAKAVELGIVSRSSGKFEPDRGITREEAAVMVAKAARLSTYGSAGRVKFGDTSTLPQDSRQAIQAVNEHEIMTGDGGRFLPKQVLVREQAAAILVRVQKLIPEVLY</sequence>
<proteinExistence type="predicted"/>
<dbReference type="EMBL" id="LIRB01000147">
    <property type="protein sequence ID" value="KWX70913.1"/>
    <property type="molecule type" value="Genomic_DNA"/>
</dbReference>
<dbReference type="InterPro" id="IPR008930">
    <property type="entry name" value="Terpenoid_cyclase/PrenylTrfase"/>
</dbReference>
<feature type="domain" description="SLH" evidence="2">
    <location>
        <begin position="653"/>
        <end position="712"/>
    </location>
</feature>
<accession>A0A132TI78</accession>
<reference evidence="3 4" key="1">
    <citation type="submission" date="2015-08" db="EMBL/GenBank/DDBJ databases">
        <title>Genomes of Paenibacillus riograndensis.</title>
        <authorList>
            <person name="Sant'Anna F.H."/>
            <person name="Souza R."/>
            <person name="Ambrosini A."/>
            <person name="Bach E."/>
            <person name="Fernandes G."/>
            <person name="Balsanelli E."/>
            <person name="Baura V.A."/>
            <person name="Pedrosa F.O."/>
            <person name="Souza E.M."/>
            <person name="Passaglia L."/>
        </authorList>
    </citation>
    <scope>NUCLEOTIDE SEQUENCE [LARGE SCALE GENOMIC DNA]</scope>
    <source>
        <strain evidence="3 4">CAS34</strain>
    </source>
</reference>
<evidence type="ECO:0000256" key="1">
    <source>
        <dbReference type="SAM" id="SignalP"/>
    </source>
</evidence>
<feature type="domain" description="SLH" evidence="2">
    <location>
        <begin position="527"/>
        <end position="589"/>
    </location>
</feature>
<name>A0A132TI78_9BACL</name>
<dbReference type="PROSITE" id="PS51272">
    <property type="entry name" value="SLH"/>
    <property type="match status" value="3"/>
</dbReference>
<dbReference type="Pfam" id="PF00395">
    <property type="entry name" value="SLH"/>
    <property type="match status" value="3"/>
</dbReference>
<keyword evidence="1" id="KW-0732">Signal</keyword>
<feature type="signal peptide" evidence="1">
    <location>
        <begin position="1"/>
        <end position="31"/>
    </location>
</feature>
<dbReference type="AlphaFoldDB" id="A0A132TI78"/>
<dbReference type="Proteomes" id="UP000070475">
    <property type="component" value="Unassembled WGS sequence"/>
</dbReference>
<dbReference type="OrthoDB" id="2511417at2"/>
<dbReference type="PATRIC" id="fig|483937.3.peg.3100"/>
<dbReference type="InterPro" id="IPR001119">
    <property type="entry name" value="SLH_dom"/>
</dbReference>
<comment type="caution">
    <text evidence="3">The sequence shown here is derived from an EMBL/GenBank/DDBJ whole genome shotgun (WGS) entry which is preliminary data.</text>
</comment>
<evidence type="ECO:0000313" key="4">
    <source>
        <dbReference type="Proteomes" id="UP000070475"/>
    </source>
</evidence>
<feature type="chain" id="PRO_5007454153" description="SLH domain-containing protein" evidence="1">
    <location>
        <begin position="32"/>
        <end position="712"/>
    </location>
</feature>